<dbReference type="InterPro" id="IPR005248">
    <property type="entry name" value="NadD/NMNAT"/>
</dbReference>
<evidence type="ECO:0000259" key="12">
    <source>
        <dbReference type="Pfam" id="PF01467"/>
    </source>
</evidence>
<dbReference type="Pfam" id="PF01467">
    <property type="entry name" value="CTP_transf_like"/>
    <property type="match status" value="1"/>
</dbReference>
<dbReference type="Proteomes" id="UP000295164">
    <property type="component" value="Unassembled WGS sequence"/>
</dbReference>
<dbReference type="GO" id="GO:0005524">
    <property type="term" value="F:ATP binding"/>
    <property type="evidence" value="ECO:0007669"/>
    <property type="project" value="UniProtKB-KW"/>
</dbReference>
<keyword evidence="7 11" id="KW-0547">Nucleotide-binding</keyword>
<dbReference type="SUPFAM" id="SSF52374">
    <property type="entry name" value="Nucleotidylyl transferase"/>
    <property type="match status" value="1"/>
</dbReference>
<comment type="similarity">
    <text evidence="3 11">Belongs to the NadD family.</text>
</comment>
<evidence type="ECO:0000313" key="13">
    <source>
        <dbReference type="EMBL" id="TCZ70497.1"/>
    </source>
</evidence>
<dbReference type="InterPro" id="IPR014729">
    <property type="entry name" value="Rossmann-like_a/b/a_fold"/>
</dbReference>
<sequence length="200" mass="22290">MNIGLYFGSFNPIHTGHLIIASHVLNEGGLDKVWFVVSPQNPFKPSASLLNEYDRLHLVQKAIEGDDRLRASDVEFGLPRPSYSAFTLAHLSEKYPTHRFKIIMGSDSFQNLNNWKNPEAIIRHYPILVYLRPGFPVTDTLGAEVQLLQAPLLEISATHIRKLVQAGKSIRYLVPEVVADEIAASRFYTTPGPLSPKGGT</sequence>
<dbReference type="GO" id="GO:0004515">
    <property type="term" value="F:nicotinate-nucleotide adenylyltransferase activity"/>
    <property type="evidence" value="ECO:0007669"/>
    <property type="project" value="UniProtKB-UniRule"/>
</dbReference>
<evidence type="ECO:0000256" key="6">
    <source>
        <dbReference type="ARBA" id="ARBA00022695"/>
    </source>
</evidence>
<dbReference type="HAMAP" id="MF_00244">
    <property type="entry name" value="NaMN_adenylyltr"/>
    <property type="match status" value="1"/>
</dbReference>
<organism evidence="13 14">
    <name type="scientific">Flaviaesturariibacter aridisoli</name>
    <dbReference type="NCBI Taxonomy" id="2545761"/>
    <lineage>
        <taxon>Bacteria</taxon>
        <taxon>Pseudomonadati</taxon>
        <taxon>Bacteroidota</taxon>
        <taxon>Chitinophagia</taxon>
        <taxon>Chitinophagales</taxon>
        <taxon>Chitinophagaceae</taxon>
        <taxon>Flaviaestuariibacter</taxon>
    </lineage>
</organism>
<evidence type="ECO:0000256" key="8">
    <source>
        <dbReference type="ARBA" id="ARBA00022840"/>
    </source>
</evidence>
<keyword evidence="8 11" id="KW-0067">ATP-binding</keyword>
<comment type="catalytic activity">
    <reaction evidence="10 11">
        <text>nicotinate beta-D-ribonucleotide + ATP + H(+) = deamido-NAD(+) + diphosphate</text>
        <dbReference type="Rhea" id="RHEA:22860"/>
        <dbReference type="ChEBI" id="CHEBI:15378"/>
        <dbReference type="ChEBI" id="CHEBI:30616"/>
        <dbReference type="ChEBI" id="CHEBI:33019"/>
        <dbReference type="ChEBI" id="CHEBI:57502"/>
        <dbReference type="ChEBI" id="CHEBI:58437"/>
        <dbReference type="EC" id="2.7.7.18"/>
    </reaction>
</comment>
<dbReference type="EMBL" id="SKFH01000016">
    <property type="protein sequence ID" value="TCZ70497.1"/>
    <property type="molecule type" value="Genomic_DNA"/>
</dbReference>
<protein>
    <recommendedName>
        <fullName evidence="11">Probable nicotinate-nucleotide adenylyltransferase</fullName>
        <ecNumber evidence="11">2.7.7.18</ecNumber>
    </recommendedName>
    <alternativeName>
        <fullName evidence="11">Deamido-NAD(+) diphosphorylase</fullName>
    </alternativeName>
    <alternativeName>
        <fullName evidence="11">Deamido-NAD(+) pyrophosphorylase</fullName>
    </alternativeName>
    <alternativeName>
        <fullName evidence="11">Nicotinate mononucleotide adenylyltransferase</fullName>
        <shortName evidence="11">NaMN adenylyltransferase</shortName>
    </alternativeName>
</protein>
<keyword evidence="6 11" id="KW-0548">Nucleotidyltransferase</keyword>
<reference evidence="13 14" key="1">
    <citation type="submission" date="2019-03" db="EMBL/GenBank/DDBJ databases">
        <authorList>
            <person name="Kim M.K.M."/>
        </authorList>
    </citation>
    <scope>NUCLEOTIDE SEQUENCE [LARGE SCALE GENOMIC DNA]</scope>
    <source>
        <strain evidence="13 14">17J68-15</strain>
    </source>
</reference>
<dbReference type="UniPathway" id="UPA00253">
    <property type="reaction ID" value="UER00332"/>
</dbReference>
<evidence type="ECO:0000256" key="11">
    <source>
        <dbReference type="HAMAP-Rule" id="MF_00244"/>
    </source>
</evidence>
<dbReference type="AlphaFoldDB" id="A0A4R4E3A6"/>
<keyword evidence="9 11" id="KW-0520">NAD</keyword>
<dbReference type="OrthoDB" id="5295945at2"/>
<comment type="function">
    <text evidence="1 11">Catalyzes the reversible adenylation of nicotinate mononucleotide (NaMN) to nicotinic acid adenine dinucleotide (NaAD).</text>
</comment>
<name>A0A4R4E3A6_9BACT</name>
<evidence type="ECO:0000256" key="5">
    <source>
        <dbReference type="ARBA" id="ARBA00022679"/>
    </source>
</evidence>
<comment type="caution">
    <text evidence="13">The sequence shown here is derived from an EMBL/GenBank/DDBJ whole genome shotgun (WGS) entry which is preliminary data.</text>
</comment>
<keyword evidence="5 11" id="KW-0808">Transferase</keyword>
<evidence type="ECO:0000256" key="7">
    <source>
        <dbReference type="ARBA" id="ARBA00022741"/>
    </source>
</evidence>
<dbReference type="GO" id="GO:0009435">
    <property type="term" value="P:NAD+ biosynthetic process"/>
    <property type="evidence" value="ECO:0007669"/>
    <property type="project" value="UniProtKB-UniRule"/>
</dbReference>
<evidence type="ECO:0000256" key="2">
    <source>
        <dbReference type="ARBA" id="ARBA00005019"/>
    </source>
</evidence>
<dbReference type="EC" id="2.7.7.18" evidence="11"/>
<dbReference type="CDD" id="cd02165">
    <property type="entry name" value="NMNAT"/>
    <property type="match status" value="1"/>
</dbReference>
<gene>
    <name evidence="11" type="primary">nadD</name>
    <name evidence="13" type="ORF">E0486_11110</name>
</gene>
<dbReference type="Gene3D" id="3.40.50.620">
    <property type="entry name" value="HUPs"/>
    <property type="match status" value="1"/>
</dbReference>
<evidence type="ECO:0000256" key="4">
    <source>
        <dbReference type="ARBA" id="ARBA00022642"/>
    </source>
</evidence>
<comment type="pathway">
    <text evidence="2 11">Cofactor biosynthesis; NAD(+) biosynthesis; deamido-NAD(+) from nicotinate D-ribonucleotide: step 1/1.</text>
</comment>
<evidence type="ECO:0000256" key="10">
    <source>
        <dbReference type="ARBA" id="ARBA00048721"/>
    </source>
</evidence>
<evidence type="ECO:0000256" key="1">
    <source>
        <dbReference type="ARBA" id="ARBA00002324"/>
    </source>
</evidence>
<dbReference type="PANTHER" id="PTHR39321">
    <property type="entry name" value="NICOTINATE-NUCLEOTIDE ADENYLYLTRANSFERASE-RELATED"/>
    <property type="match status" value="1"/>
</dbReference>
<dbReference type="InterPro" id="IPR004821">
    <property type="entry name" value="Cyt_trans-like"/>
</dbReference>
<evidence type="ECO:0000256" key="9">
    <source>
        <dbReference type="ARBA" id="ARBA00023027"/>
    </source>
</evidence>
<feature type="domain" description="Cytidyltransferase-like" evidence="12">
    <location>
        <begin position="5"/>
        <end position="162"/>
    </location>
</feature>
<accession>A0A4R4E3A6</accession>
<dbReference type="NCBIfam" id="TIGR00482">
    <property type="entry name" value="nicotinate (nicotinamide) nucleotide adenylyltransferase"/>
    <property type="match status" value="1"/>
</dbReference>
<keyword evidence="14" id="KW-1185">Reference proteome</keyword>
<keyword evidence="4 11" id="KW-0662">Pyridine nucleotide biosynthesis</keyword>
<dbReference type="NCBIfam" id="TIGR00125">
    <property type="entry name" value="cyt_tran_rel"/>
    <property type="match status" value="1"/>
</dbReference>
<dbReference type="RefSeq" id="WP_131852251.1">
    <property type="nucleotide sequence ID" value="NZ_SKFH01000016.1"/>
</dbReference>
<dbReference type="PANTHER" id="PTHR39321:SF3">
    <property type="entry name" value="PHOSPHOPANTETHEINE ADENYLYLTRANSFERASE"/>
    <property type="match status" value="1"/>
</dbReference>
<evidence type="ECO:0000256" key="3">
    <source>
        <dbReference type="ARBA" id="ARBA00009014"/>
    </source>
</evidence>
<evidence type="ECO:0000313" key="14">
    <source>
        <dbReference type="Proteomes" id="UP000295164"/>
    </source>
</evidence>
<proteinExistence type="inferred from homology"/>